<keyword evidence="2" id="KW-1185">Reference proteome</keyword>
<organism evidence="1 2">
    <name type="scientific">Araneus ventricosus</name>
    <name type="common">Orbweaver spider</name>
    <name type="synonym">Epeira ventricosa</name>
    <dbReference type="NCBI Taxonomy" id="182803"/>
    <lineage>
        <taxon>Eukaryota</taxon>
        <taxon>Metazoa</taxon>
        <taxon>Ecdysozoa</taxon>
        <taxon>Arthropoda</taxon>
        <taxon>Chelicerata</taxon>
        <taxon>Arachnida</taxon>
        <taxon>Araneae</taxon>
        <taxon>Araneomorphae</taxon>
        <taxon>Entelegynae</taxon>
        <taxon>Araneoidea</taxon>
        <taxon>Araneidae</taxon>
        <taxon>Araneus</taxon>
    </lineage>
</organism>
<accession>A0A4Y2HL17</accession>
<sequence length="92" mass="10253">MKKQSEKEWEVFYSMGGIKCITPSRALPPAESNKGLKSVPKTEVVGKLGILEMFSSENMKTKALQQIVVQNLNMRNPIPSQIFAPCLIDILC</sequence>
<gene>
    <name evidence="1" type="ORF">AVEN_212786_1</name>
</gene>
<evidence type="ECO:0000313" key="2">
    <source>
        <dbReference type="Proteomes" id="UP000499080"/>
    </source>
</evidence>
<dbReference type="Proteomes" id="UP000499080">
    <property type="component" value="Unassembled WGS sequence"/>
</dbReference>
<dbReference type="EMBL" id="BGPR01103301">
    <property type="protein sequence ID" value="GBM65928.1"/>
    <property type="molecule type" value="Genomic_DNA"/>
</dbReference>
<name>A0A4Y2HL17_ARAVE</name>
<reference evidence="1 2" key="1">
    <citation type="journal article" date="2019" name="Sci. Rep.">
        <title>Orb-weaving spider Araneus ventricosus genome elucidates the spidroin gene catalogue.</title>
        <authorList>
            <person name="Kono N."/>
            <person name="Nakamura H."/>
            <person name="Ohtoshi R."/>
            <person name="Moran D.A.P."/>
            <person name="Shinohara A."/>
            <person name="Yoshida Y."/>
            <person name="Fujiwara M."/>
            <person name="Mori M."/>
            <person name="Tomita M."/>
            <person name="Arakawa K."/>
        </authorList>
    </citation>
    <scope>NUCLEOTIDE SEQUENCE [LARGE SCALE GENOMIC DNA]</scope>
</reference>
<evidence type="ECO:0000313" key="1">
    <source>
        <dbReference type="EMBL" id="GBM65928.1"/>
    </source>
</evidence>
<protein>
    <submittedName>
        <fullName evidence="1">Uncharacterized protein</fullName>
    </submittedName>
</protein>
<dbReference type="AlphaFoldDB" id="A0A4Y2HL17"/>
<proteinExistence type="predicted"/>
<comment type="caution">
    <text evidence="1">The sequence shown here is derived from an EMBL/GenBank/DDBJ whole genome shotgun (WGS) entry which is preliminary data.</text>
</comment>